<dbReference type="Proteomes" id="UP000575985">
    <property type="component" value="Unassembled WGS sequence"/>
</dbReference>
<dbReference type="Pfam" id="PF07992">
    <property type="entry name" value="Pyr_redox_2"/>
    <property type="match status" value="1"/>
</dbReference>
<dbReference type="PANTHER" id="PTHR42949:SF3">
    <property type="entry name" value="ANAEROBIC GLYCEROL-3-PHOSPHATE DEHYDROGENASE SUBUNIT B"/>
    <property type="match status" value="1"/>
</dbReference>
<evidence type="ECO:0000256" key="1">
    <source>
        <dbReference type="ARBA" id="ARBA00023002"/>
    </source>
</evidence>
<dbReference type="InterPro" id="IPR017224">
    <property type="entry name" value="Opine_Oxase_asu/HCN_bsu"/>
</dbReference>
<name>A0A853BIZ2_9ACTN</name>
<dbReference type="GO" id="GO:0016491">
    <property type="term" value="F:oxidoreductase activity"/>
    <property type="evidence" value="ECO:0007669"/>
    <property type="project" value="UniProtKB-KW"/>
</dbReference>
<dbReference type="SUPFAM" id="SSF51905">
    <property type="entry name" value="FAD/NAD(P)-binding domain"/>
    <property type="match status" value="1"/>
</dbReference>
<sequence>MTQTTPAAPAARTDRVVVVGAGPAGLAAARSAAAAGAAVLVIDAEPAPGGQYLRRDALAGADDRDPATALPPGVEHRPDTVVWAIEPVPGGHRLHLRTGPADDPGRTGATVDTRALVLATGAHDRALPFPGWDLPGVYTAGAAQALAKAQRLAVGERVLLAGTGPFLLPVARSLLDAGARITAVLEAGEPVTGWLRHPGGVLAGSGKLGELAGHLAALARHRVPYRPRTTVVAAHGTDAVEAATTVRLDRDWNPVPGTERRVEADAVCVGFGFTPQTELAVAAGCAMAEGFVRVDAAQATSVPGVFAAGELTGIGGAALSAAEGEVAGAAAARLVGRDPRPPLAALRRVRRGRRFAAALAAAHPVRPGWSTWLAEDTLVCRCEEVRAGELRAAARERGASAARPLKLVTRAGLGPCQGRVCGRNVAELLGDPRLADGFARRPIAAPVRLGELAAGDTADGADTPAGRR</sequence>
<reference evidence="4 5" key="1">
    <citation type="submission" date="2020-07" db="EMBL/GenBank/DDBJ databases">
        <title>Sequencing the genomes of 1000 actinobacteria strains.</title>
        <authorList>
            <person name="Klenk H.-P."/>
        </authorList>
    </citation>
    <scope>NUCLEOTIDE SEQUENCE [LARGE SCALE GENOMIC DNA]</scope>
    <source>
        <strain evidence="4 5">DSM 45927</strain>
    </source>
</reference>
<dbReference type="CDD" id="cd19946">
    <property type="entry name" value="GlpA-like_Fer2_BFD-like"/>
    <property type="match status" value="1"/>
</dbReference>
<organism evidence="4 5">
    <name type="scientific">Streptomonospora nanhaiensis</name>
    <dbReference type="NCBI Taxonomy" id="1323731"/>
    <lineage>
        <taxon>Bacteria</taxon>
        <taxon>Bacillati</taxon>
        <taxon>Actinomycetota</taxon>
        <taxon>Actinomycetes</taxon>
        <taxon>Streptosporangiales</taxon>
        <taxon>Nocardiopsidaceae</taxon>
        <taxon>Streptomonospora</taxon>
    </lineage>
</organism>
<dbReference type="InterPro" id="IPR041854">
    <property type="entry name" value="BFD-like_2Fe2S-bd_dom_sf"/>
</dbReference>
<gene>
    <name evidence="4" type="ORF">HNR12_000982</name>
</gene>
<proteinExistence type="predicted"/>
<dbReference type="InterPro" id="IPR051691">
    <property type="entry name" value="Metab_Enz_Cyan_OpOx_G3PDH"/>
</dbReference>
<dbReference type="PRINTS" id="PR00368">
    <property type="entry name" value="FADPNR"/>
</dbReference>
<dbReference type="Gene3D" id="3.50.50.60">
    <property type="entry name" value="FAD/NAD(P)-binding domain"/>
    <property type="match status" value="3"/>
</dbReference>
<dbReference type="PRINTS" id="PR00469">
    <property type="entry name" value="PNDRDTASEII"/>
</dbReference>
<feature type="domain" description="BFD-like [2Fe-2S]-binding" evidence="2">
    <location>
        <begin position="378"/>
        <end position="429"/>
    </location>
</feature>
<protein>
    <submittedName>
        <fullName evidence="4">NADPH-dependent 2,4-dienoyl-CoA reductase/sulfur reductase-like enzyme</fullName>
    </submittedName>
</protein>
<accession>A0A853BIZ2</accession>
<dbReference type="PANTHER" id="PTHR42949">
    <property type="entry name" value="ANAEROBIC GLYCEROL-3-PHOSPHATE DEHYDROGENASE SUBUNIT B"/>
    <property type="match status" value="1"/>
</dbReference>
<keyword evidence="1" id="KW-0560">Oxidoreductase</keyword>
<dbReference type="Gene3D" id="1.10.10.1100">
    <property type="entry name" value="BFD-like [2Fe-2S]-binding domain"/>
    <property type="match status" value="1"/>
</dbReference>
<feature type="domain" description="FAD/NAD(P)-binding" evidence="3">
    <location>
        <begin position="15"/>
        <end position="313"/>
    </location>
</feature>
<dbReference type="Pfam" id="PF04324">
    <property type="entry name" value="Fer2_BFD"/>
    <property type="match status" value="1"/>
</dbReference>
<comment type="caution">
    <text evidence="4">The sequence shown here is derived from an EMBL/GenBank/DDBJ whole genome shotgun (WGS) entry which is preliminary data.</text>
</comment>
<evidence type="ECO:0000313" key="4">
    <source>
        <dbReference type="EMBL" id="NYI94705.1"/>
    </source>
</evidence>
<dbReference type="InterPro" id="IPR023753">
    <property type="entry name" value="FAD/NAD-binding_dom"/>
</dbReference>
<dbReference type="PIRSF" id="PIRSF037495">
    <property type="entry name" value="Opine_OX_OoxA/HcnB"/>
    <property type="match status" value="1"/>
</dbReference>
<keyword evidence="5" id="KW-1185">Reference proteome</keyword>
<evidence type="ECO:0000259" key="2">
    <source>
        <dbReference type="Pfam" id="PF04324"/>
    </source>
</evidence>
<dbReference type="RefSeq" id="WP_179766356.1">
    <property type="nucleotide sequence ID" value="NZ_JACCFO010000001.1"/>
</dbReference>
<dbReference type="InterPro" id="IPR007419">
    <property type="entry name" value="BFD-like_2Fe2S-bd_dom"/>
</dbReference>
<dbReference type="EMBL" id="JACCFO010000001">
    <property type="protein sequence ID" value="NYI94705.1"/>
    <property type="molecule type" value="Genomic_DNA"/>
</dbReference>
<evidence type="ECO:0000259" key="3">
    <source>
        <dbReference type="Pfam" id="PF07992"/>
    </source>
</evidence>
<dbReference type="AlphaFoldDB" id="A0A853BIZ2"/>
<dbReference type="InterPro" id="IPR036188">
    <property type="entry name" value="FAD/NAD-bd_sf"/>
</dbReference>
<evidence type="ECO:0000313" key="5">
    <source>
        <dbReference type="Proteomes" id="UP000575985"/>
    </source>
</evidence>